<evidence type="ECO:0000313" key="1">
    <source>
        <dbReference type="EMBL" id="KAI8015041.1"/>
    </source>
</evidence>
<keyword evidence="2" id="KW-1185">Reference proteome</keyword>
<protein>
    <submittedName>
        <fullName evidence="1">Uncharacterized protein</fullName>
    </submittedName>
</protein>
<comment type="caution">
    <text evidence="1">The sequence shown here is derived from an EMBL/GenBank/DDBJ whole genome shotgun (WGS) entry which is preliminary data.</text>
</comment>
<evidence type="ECO:0000313" key="2">
    <source>
        <dbReference type="Proteomes" id="UP001060215"/>
    </source>
</evidence>
<reference evidence="1 2" key="1">
    <citation type="journal article" date="2022" name="Plant J.">
        <title>Chromosome-level genome of Camellia lanceoleosa provides a valuable resource for understanding genome evolution and self-incompatibility.</title>
        <authorList>
            <person name="Gong W."/>
            <person name="Xiao S."/>
            <person name="Wang L."/>
            <person name="Liao Z."/>
            <person name="Chang Y."/>
            <person name="Mo W."/>
            <person name="Hu G."/>
            <person name="Li W."/>
            <person name="Zhao G."/>
            <person name="Zhu H."/>
            <person name="Hu X."/>
            <person name="Ji K."/>
            <person name="Xiang X."/>
            <person name="Song Q."/>
            <person name="Yuan D."/>
            <person name="Jin S."/>
            <person name="Zhang L."/>
        </authorList>
    </citation>
    <scope>NUCLEOTIDE SEQUENCE [LARGE SCALE GENOMIC DNA]</scope>
    <source>
        <strain evidence="1">SQ_2022a</strain>
    </source>
</reference>
<organism evidence="1 2">
    <name type="scientific">Camellia lanceoleosa</name>
    <dbReference type="NCBI Taxonomy" id="1840588"/>
    <lineage>
        <taxon>Eukaryota</taxon>
        <taxon>Viridiplantae</taxon>
        <taxon>Streptophyta</taxon>
        <taxon>Embryophyta</taxon>
        <taxon>Tracheophyta</taxon>
        <taxon>Spermatophyta</taxon>
        <taxon>Magnoliopsida</taxon>
        <taxon>eudicotyledons</taxon>
        <taxon>Gunneridae</taxon>
        <taxon>Pentapetalae</taxon>
        <taxon>asterids</taxon>
        <taxon>Ericales</taxon>
        <taxon>Theaceae</taxon>
        <taxon>Camellia</taxon>
    </lineage>
</organism>
<sequence>MTNYERFKLGFQEGGEKGGQTVGGASTETDESSPLEPQLSLKSFFTMLLKLEWQLDGEANAIKQVLPSQPPLQLASSPLEMAIGTISQLRTRVFKSRVWEEEEEEEGVRW</sequence>
<accession>A0ACC0HSW1</accession>
<proteinExistence type="predicted"/>
<dbReference type="Proteomes" id="UP001060215">
    <property type="component" value="Chromosome 4"/>
</dbReference>
<gene>
    <name evidence="1" type="ORF">LOK49_LG05G01319</name>
</gene>
<dbReference type="EMBL" id="CM045761">
    <property type="protein sequence ID" value="KAI8015041.1"/>
    <property type="molecule type" value="Genomic_DNA"/>
</dbReference>
<name>A0ACC0HSW1_9ERIC</name>